<dbReference type="PANTHER" id="PTHR32024">
    <property type="entry name" value="TRK SYSTEM POTASSIUM UPTAKE PROTEIN TRKG-RELATED"/>
    <property type="match status" value="1"/>
</dbReference>
<feature type="transmembrane region" description="Helical" evidence="8">
    <location>
        <begin position="209"/>
        <end position="232"/>
    </location>
</feature>
<evidence type="ECO:0000256" key="5">
    <source>
        <dbReference type="ARBA" id="ARBA00022989"/>
    </source>
</evidence>
<dbReference type="Pfam" id="PF02386">
    <property type="entry name" value="TrkH"/>
    <property type="match status" value="1"/>
</dbReference>
<organism evidence="9 10">
    <name type="scientific">Faecalibacterium prausnitzii</name>
    <dbReference type="NCBI Taxonomy" id="853"/>
    <lineage>
        <taxon>Bacteria</taxon>
        <taxon>Bacillati</taxon>
        <taxon>Bacillota</taxon>
        <taxon>Clostridia</taxon>
        <taxon>Eubacteriales</taxon>
        <taxon>Oscillospiraceae</taxon>
        <taxon>Faecalibacterium</taxon>
    </lineage>
</organism>
<feature type="transmembrane region" description="Helical" evidence="8">
    <location>
        <begin position="244"/>
        <end position="265"/>
    </location>
</feature>
<keyword evidence="5 8" id="KW-1133">Transmembrane helix</keyword>
<evidence type="ECO:0000256" key="1">
    <source>
        <dbReference type="ARBA" id="ARBA00004651"/>
    </source>
</evidence>
<feature type="transmembrane region" description="Helical" evidence="8">
    <location>
        <begin position="363"/>
        <end position="387"/>
    </location>
</feature>
<feature type="transmembrane region" description="Helical" evidence="8">
    <location>
        <begin position="318"/>
        <end position="342"/>
    </location>
</feature>
<feature type="transmembrane region" description="Helical" evidence="8">
    <location>
        <begin position="90"/>
        <end position="114"/>
    </location>
</feature>
<dbReference type="GO" id="GO:0005886">
    <property type="term" value="C:plasma membrane"/>
    <property type="evidence" value="ECO:0007669"/>
    <property type="project" value="UniProtKB-SubCell"/>
</dbReference>
<evidence type="ECO:0000256" key="2">
    <source>
        <dbReference type="ARBA" id="ARBA00022448"/>
    </source>
</evidence>
<evidence type="ECO:0000256" key="7">
    <source>
        <dbReference type="ARBA" id="ARBA00023136"/>
    </source>
</evidence>
<evidence type="ECO:0000313" key="9">
    <source>
        <dbReference type="EMBL" id="CUN01873.1"/>
    </source>
</evidence>
<dbReference type="OrthoDB" id="9810952at2"/>
<comment type="subcellular location">
    <subcellularLocation>
        <location evidence="1">Cell membrane</location>
        <topology evidence="1">Multi-pass membrane protein</topology>
    </subcellularLocation>
</comment>
<keyword evidence="2" id="KW-0813">Transport</keyword>
<evidence type="ECO:0000256" key="3">
    <source>
        <dbReference type="ARBA" id="ARBA00022475"/>
    </source>
</evidence>
<feature type="transmembrane region" description="Helical" evidence="8">
    <location>
        <begin position="425"/>
        <end position="447"/>
    </location>
</feature>
<name>A0A173TGC4_9FIRM</name>
<dbReference type="InterPro" id="IPR003445">
    <property type="entry name" value="Cat_transpt"/>
</dbReference>
<evidence type="ECO:0000256" key="8">
    <source>
        <dbReference type="SAM" id="Phobius"/>
    </source>
</evidence>
<reference evidence="9 10" key="1">
    <citation type="submission" date="2015-09" db="EMBL/GenBank/DDBJ databases">
        <authorList>
            <consortium name="Pathogen Informatics"/>
        </authorList>
    </citation>
    <scope>NUCLEOTIDE SEQUENCE [LARGE SCALE GENOMIC DNA]</scope>
    <source>
        <strain evidence="9 10">2789STDY5834970</strain>
    </source>
</reference>
<keyword evidence="3" id="KW-1003">Cell membrane</keyword>
<evidence type="ECO:0000256" key="4">
    <source>
        <dbReference type="ARBA" id="ARBA00022692"/>
    </source>
</evidence>
<evidence type="ECO:0000256" key="6">
    <source>
        <dbReference type="ARBA" id="ARBA00023065"/>
    </source>
</evidence>
<dbReference type="GO" id="GO:0008324">
    <property type="term" value="F:monoatomic cation transmembrane transporter activity"/>
    <property type="evidence" value="ECO:0007669"/>
    <property type="project" value="InterPro"/>
</dbReference>
<dbReference type="Proteomes" id="UP000095649">
    <property type="component" value="Unassembled WGS sequence"/>
</dbReference>
<dbReference type="PANTHER" id="PTHR32024:SF1">
    <property type="entry name" value="KTR SYSTEM POTASSIUM UPTAKE PROTEIN B"/>
    <property type="match status" value="1"/>
</dbReference>
<dbReference type="EMBL" id="CYXN01000010">
    <property type="protein sequence ID" value="CUN01873.1"/>
    <property type="molecule type" value="Genomic_DNA"/>
</dbReference>
<accession>A0A173TGC4</accession>
<dbReference type="AlphaFoldDB" id="A0A173TGC4"/>
<keyword evidence="6" id="KW-0406">Ion transport</keyword>
<feature type="transmembrane region" description="Helical" evidence="8">
    <location>
        <begin position="21"/>
        <end position="47"/>
    </location>
</feature>
<gene>
    <name evidence="9" type="primary">ktrB_2</name>
    <name evidence="9" type="ORF">ERS852582_01574</name>
</gene>
<feature type="transmembrane region" description="Helical" evidence="8">
    <location>
        <begin position="59"/>
        <end position="78"/>
    </location>
</feature>
<keyword evidence="7 8" id="KW-0472">Membrane</keyword>
<dbReference type="GO" id="GO:0030001">
    <property type="term" value="P:metal ion transport"/>
    <property type="evidence" value="ECO:0007669"/>
    <property type="project" value="UniProtKB-ARBA"/>
</dbReference>
<keyword evidence="4 8" id="KW-0812">Transmembrane</keyword>
<dbReference type="RefSeq" id="WP_055186035.1">
    <property type="nucleotide sequence ID" value="NZ_CYXN01000010.1"/>
</dbReference>
<sequence length="465" mass="50020">MEKIKNIRKKLRHQRSVRRRKLGLSTPTQIICVSFIIVIALGTLLLTLPIASRHGRLDVLNAMFTATSATCVTGLVVRDTWSQFTWFGQAVVLLLIQVGGLGLVTLTSFFALAMRRRMGFRDLRLLGESVSADGYDQAKSVLKIVVGLAAMFEGIGILLLMFAFVPQFGLEGVWISVFTAISAFCNAGFDLFGRFGAYSSLVPYVNNYYVQAVIIFMIISGGLGFMVWVELCQWYQKRRLSLHAKVVLSFSVILWLGGALGLGLMEWNNPATLGGLSVPGKVMASLFQSVSTRTAGMNTVDLASCGTLSKLLMSVLQFIGAAPGSTGGGVKVTTFAVIILTIRSVAQGRDDCVIADHHIESKTVYRALTIIVLGAVAVIGSAIVVYYNTSDAVSVVDAIFESCSAFGTVGLSVGVTSQLNNGAKILYMLVMFMGRVGPVAFAMSLTAKPDDNKRKIMPVGHINVG</sequence>
<feature type="transmembrane region" description="Helical" evidence="8">
    <location>
        <begin position="172"/>
        <end position="189"/>
    </location>
</feature>
<evidence type="ECO:0000313" key="10">
    <source>
        <dbReference type="Proteomes" id="UP000095649"/>
    </source>
</evidence>
<feature type="transmembrane region" description="Helical" evidence="8">
    <location>
        <begin position="144"/>
        <end position="165"/>
    </location>
</feature>
<protein>
    <submittedName>
        <fullName evidence="9">Ktr system potassium uptake protein B</fullName>
    </submittedName>
</protein>
<proteinExistence type="predicted"/>